<dbReference type="InterPro" id="IPR025943">
    <property type="entry name" value="Sigma_54_int_dom_ATP-bd_2"/>
</dbReference>
<dbReference type="SUPFAM" id="SSF52540">
    <property type="entry name" value="P-loop containing nucleoside triphosphate hydrolases"/>
    <property type="match status" value="1"/>
</dbReference>
<protein>
    <submittedName>
        <fullName evidence="8">Sigma-54 dependent trancsription regulator</fullName>
    </submittedName>
</protein>
<dbReference type="InterPro" id="IPR009057">
    <property type="entry name" value="Homeodomain-like_sf"/>
</dbReference>
<keyword evidence="5" id="KW-0804">Transcription</keyword>
<accession>S0FRM0</accession>
<dbReference type="InterPro" id="IPR003593">
    <property type="entry name" value="AAA+_ATPase"/>
</dbReference>
<dbReference type="GO" id="GO:0043565">
    <property type="term" value="F:sequence-specific DNA binding"/>
    <property type="evidence" value="ECO:0007669"/>
    <property type="project" value="InterPro"/>
</dbReference>
<dbReference type="CDD" id="cd00009">
    <property type="entry name" value="AAA"/>
    <property type="match status" value="1"/>
</dbReference>
<evidence type="ECO:0000259" key="7">
    <source>
        <dbReference type="PROSITE" id="PS50045"/>
    </source>
</evidence>
<evidence type="ECO:0000256" key="5">
    <source>
        <dbReference type="ARBA" id="ARBA00023163"/>
    </source>
</evidence>
<dbReference type="InterPro" id="IPR025944">
    <property type="entry name" value="Sigma_54_int_dom_CS"/>
</dbReference>
<dbReference type="FunFam" id="3.40.50.300:FF:000006">
    <property type="entry name" value="DNA-binding transcriptional regulator NtrC"/>
    <property type="match status" value="1"/>
</dbReference>
<keyword evidence="2" id="KW-0067">ATP-binding</keyword>
<dbReference type="InterPro" id="IPR002197">
    <property type="entry name" value="HTH_Fis"/>
</dbReference>
<dbReference type="Proteomes" id="UP000014216">
    <property type="component" value="Unassembled WGS sequence"/>
</dbReference>
<proteinExistence type="predicted"/>
<dbReference type="InterPro" id="IPR025662">
    <property type="entry name" value="Sigma_54_int_dom_ATP-bd_1"/>
</dbReference>
<dbReference type="InterPro" id="IPR027417">
    <property type="entry name" value="P-loop_NTPase"/>
</dbReference>
<evidence type="ECO:0000256" key="1">
    <source>
        <dbReference type="ARBA" id="ARBA00022741"/>
    </source>
</evidence>
<dbReference type="GO" id="GO:0005524">
    <property type="term" value="F:ATP binding"/>
    <property type="evidence" value="ECO:0007669"/>
    <property type="project" value="UniProtKB-KW"/>
</dbReference>
<dbReference type="Gene3D" id="1.10.8.60">
    <property type="match status" value="1"/>
</dbReference>
<evidence type="ECO:0000256" key="6">
    <source>
        <dbReference type="SAM" id="MobiDB-lite"/>
    </source>
</evidence>
<dbReference type="SUPFAM" id="SSF46689">
    <property type="entry name" value="Homeodomain-like"/>
    <property type="match status" value="1"/>
</dbReference>
<name>S0FRM0_9BACT</name>
<organism evidence="8 9">
    <name type="scientific">Desulfotignum phosphitoxidans DSM 13687</name>
    <dbReference type="NCBI Taxonomy" id="1286635"/>
    <lineage>
        <taxon>Bacteria</taxon>
        <taxon>Pseudomonadati</taxon>
        <taxon>Thermodesulfobacteriota</taxon>
        <taxon>Desulfobacteria</taxon>
        <taxon>Desulfobacterales</taxon>
        <taxon>Desulfobacteraceae</taxon>
        <taxon>Desulfotignum</taxon>
    </lineage>
</organism>
<keyword evidence="4" id="KW-0238">DNA-binding</keyword>
<gene>
    <name evidence="8" type="ORF">Dpo_16c00080</name>
</gene>
<dbReference type="PROSITE" id="PS00688">
    <property type="entry name" value="SIGMA54_INTERACT_3"/>
    <property type="match status" value="1"/>
</dbReference>
<dbReference type="Pfam" id="PF02954">
    <property type="entry name" value="HTH_8"/>
    <property type="match status" value="1"/>
</dbReference>
<dbReference type="Pfam" id="PF00158">
    <property type="entry name" value="Sigma54_activat"/>
    <property type="match status" value="1"/>
</dbReference>
<dbReference type="GO" id="GO:0006355">
    <property type="term" value="P:regulation of DNA-templated transcription"/>
    <property type="evidence" value="ECO:0007669"/>
    <property type="project" value="InterPro"/>
</dbReference>
<dbReference type="PROSITE" id="PS00675">
    <property type="entry name" value="SIGMA54_INTERACT_1"/>
    <property type="match status" value="1"/>
</dbReference>
<dbReference type="OrthoDB" id="5410296at2"/>
<dbReference type="PROSITE" id="PS00676">
    <property type="entry name" value="SIGMA54_INTERACT_2"/>
    <property type="match status" value="1"/>
</dbReference>
<keyword evidence="1" id="KW-0547">Nucleotide-binding</keyword>
<comment type="caution">
    <text evidence="8">The sequence shown here is derived from an EMBL/GenBank/DDBJ whole genome shotgun (WGS) entry which is preliminary data.</text>
</comment>
<dbReference type="EMBL" id="APJX01000016">
    <property type="protein sequence ID" value="EMS77355.1"/>
    <property type="molecule type" value="Genomic_DNA"/>
</dbReference>
<dbReference type="PANTHER" id="PTHR32071">
    <property type="entry name" value="TRANSCRIPTIONAL REGULATORY PROTEIN"/>
    <property type="match status" value="1"/>
</dbReference>
<dbReference type="PANTHER" id="PTHR32071:SF57">
    <property type="entry name" value="C4-DICARBOXYLATE TRANSPORT TRANSCRIPTIONAL REGULATORY PROTEIN DCTD"/>
    <property type="match status" value="1"/>
</dbReference>
<dbReference type="InterPro" id="IPR058031">
    <property type="entry name" value="AAA_lid_NorR"/>
</dbReference>
<dbReference type="RefSeq" id="WP_006968599.1">
    <property type="nucleotide sequence ID" value="NZ_APJX01000016.1"/>
</dbReference>
<evidence type="ECO:0000313" key="9">
    <source>
        <dbReference type="Proteomes" id="UP000014216"/>
    </source>
</evidence>
<feature type="domain" description="Sigma-54 factor interaction" evidence="7">
    <location>
        <begin position="143"/>
        <end position="372"/>
    </location>
</feature>
<dbReference type="PROSITE" id="PS50045">
    <property type="entry name" value="SIGMA54_INTERACT_4"/>
    <property type="match status" value="1"/>
</dbReference>
<dbReference type="Pfam" id="PF25601">
    <property type="entry name" value="AAA_lid_14"/>
    <property type="match status" value="1"/>
</dbReference>
<reference evidence="8 9" key="1">
    <citation type="journal article" date="2013" name="Genome Announc.">
        <title>Draft Genome Sequence of Desulfotignum phosphitoxidans DSM 13687 Strain FiPS-3.</title>
        <authorList>
            <person name="Poehlein A."/>
            <person name="Daniel R."/>
            <person name="Simeonova D.D."/>
        </authorList>
    </citation>
    <scope>NUCLEOTIDE SEQUENCE [LARGE SCALE GENOMIC DNA]</scope>
    <source>
        <strain evidence="8 9">DSM 13687</strain>
    </source>
</reference>
<keyword evidence="3" id="KW-0805">Transcription regulation</keyword>
<dbReference type="PRINTS" id="PR01590">
    <property type="entry name" value="HTHFIS"/>
</dbReference>
<feature type="region of interest" description="Disordered" evidence="6">
    <location>
        <begin position="469"/>
        <end position="492"/>
    </location>
</feature>
<evidence type="ECO:0000256" key="3">
    <source>
        <dbReference type="ARBA" id="ARBA00023015"/>
    </source>
</evidence>
<dbReference type="AlphaFoldDB" id="S0FRM0"/>
<sequence>MLTRLVCAVKEKKLAAAIEKRLAQADIRLTVFHHPHNTWQDLVRSCADVFLVSRTLIPRPVDASVAILNNLPEKPITIILDDRESSNAHANLLGAGADMVLYAGLPPDRLVEAIETTLTSRQQFYDLNRFDHRGRSQPRLHDFTSTSRDMQMFLEEVHQVVATDASLLLQGETGVGKEHLSKAIHAESHRSGGPFIALNMAAIPDQLMESELFGHEQGAFTGAIRSRRGAFELAHGGTLFLDEIGEMPLKTQSKLLRVLQDFEFIPIGGEAPVWVDVRVIAATNKDLTREVEKKRFRQDLYYRLGVITLTLPPLRQRKEDIPVMAEQFLIQQVQRMGRDIDGFSEDAVHALCEYAWPGNVRELMNVIERAVLLCRSDRITLTDLPSGFQLTKEIPGTWIHTDDTDPETAWDGRTLDQVTSRVMARVEKKYIEMVLEKTRGRVGEAARIAGIHPRGLYGKMKKLGIDKDRFKTGKDRENAHAARETRVTENQG</sequence>
<dbReference type="Gene3D" id="3.40.50.300">
    <property type="entry name" value="P-loop containing nucleotide triphosphate hydrolases"/>
    <property type="match status" value="1"/>
</dbReference>
<keyword evidence="9" id="KW-1185">Reference proteome</keyword>
<evidence type="ECO:0000313" key="8">
    <source>
        <dbReference type="EMBL" id="EMS77355.1"/>
    </source>
</evidence>
<evidence type="ECO:0000256" key="2">
    <source>
        <dbReference type="ARBA" id="ARBA00022840"/>
    </source>
</evidence>
<dbReference type="Gene3D" id="1.10.10.60">
    <property type="entry name" value="Homeodomain-like"/>
    <property type="match status" value="1"/>
</dbReference>
<dbReference type="InterPro" id="IPR002078">
    <property type="entry name" value="Sigma_54_int"/>
</dbReference>
<dbReference type="SMART" id="SM00382">
    <property type="entry name" value="AAA"/>
    <property type="match status" value="1"/>
</dbReference>
<evidence type="ECO:0000256" key="4">
    <source>
        <dbReference type="ARBA" id="ARBA00023125"/>
    </source>
</evidence>